<dbReference type="GeneID" id="72462967"/>
<dbReference type="OrthoDB" id="9771863at2"/>
<dbReference type="PANTHER" id="PTHR43790">
    <property type="entry name" value="CARBOHYDRATE TRANSPORT ATP-BINDING PROTEIN MG119-RELATED"/>
    <property type="match status" value="1"/>
</dbReference>
<keyword evidence="4" id="KW-1003">Cell membrane</keyword>
<organism evidence="12 15">
    <name type="scientific">Anaerotruncus colihominis</name>
    <dbReference type="NCBI Taxonomy" id="169435"/>
    <lineage>
        <taxon>Bacteria</taxon>
        <taxon>Bacillati</taxon>
        <taxon>Bacillota</taxon>
        <taxon>Clostridia</taxon>
        <taxon>Eubacteriales</taxon>
        <taxon>Oscillospiraceae</taxon>
        <taxon>Anaerotruncus</taxon>
    </lineage>
</organism>
<keyword evidence="9" id="KW-1278">Translocase</keyword>
<dbReference type="InterPro" id="IPR027417">
    <property type="entry name" value="P-loop_NTPase"/>
</dbReference>
<dbReference type="EC" id="3.6.3.17" evidence="12"/>
<name>A0A174TIQ9_9FIRM</name>
<evidence type="ECO:0000256" key="10">
    <source>
        <dbReference type="ARBA" id="ARBA00023136"/>
    </source>
</evidence>
<dbReference type="RefSeq" id="WP_024730879.1">
    <property type="nucleotide sequence ID" value="NZ_CABIWA010000010.1"/>
</dbReference>
<keyword evidence="5" id="KW-0762">Sugar transport</keyword>
<evidence type="ECO:0000256" key="7">
    <source>
        <dbReference type="ARBA" id="ARBA00022741"/>
    </source>
</evidence>
<proteinExistence type="predicted"/>
<evidence type="ECO:0000313" key="16">
    <source>
        <dbReference type="Proteomes" id="UP000196386"/>
    </source>
</evidence>
<evidence type="ECO:0000256" key="9">
    <source>
        <dbReference type="ARBA" id="ARBA00022967"/>
    </source>
</evidence>
<reference evidence="12 15" key="1">
    <citation type="submission" date="2015-09" db="EMBL/GenBank/DDBJ databases">
        <authorList>
            <consortium name="Pathogen Informatics"/>
        </authorList>
    </citation>
    <scope>NUCLEOTIDE SEQUENCE [LARGE SCALE GENOMIC DNA]</scope>
    <source>
        <strain evidence="12 15">2789STDY5834939</strain>
    </source>
</reference>
<dbReference type="EMBL" id="QVME01000003">
    <property type="protein sequence ID" value="RGE68373.1"/>
    <property type="molecule type" value="Genomic_DNA"/>
</dbReference>
<accession>A0A174TIQ9</accession>
<dbReference type="PROSITE" id="PS50893">
    <property type="entry name" value="ABC_TRANSPORTER_2"/>
    <property type="match status" value="2"/>
</dbReference>
<keyword evidence="3" id="KW-0813">Transport</keyword>
<sequence>MGNSVEFRHISKFFPGVKALDDINFCAESGQVYAFLGENGAGKSTLLKILNGDYQPDFGEYLINGQPIHFSTPREAIAHGVSVIYQERQILMDMTVAENIFLGDWPKKKNGLVDFALMNRRTAEIAKRFGLNISPETKVGSLSIAHQQMVEIMKAVSRDSNIIAFDEPTASLSDNEIDILFDIIRQLRAEGKIIFYVSHRMNEIAQVAQKVIIFKDGRLVEIVDQATTPEDQMIRLMVGRSLGDIYDALPRSEHPGEAILEVKELCTPYVSDISFTAHRGEILGFAGLVGAGRTEVMRALFGLDPVYSGSIGLEGRAIQPKSPAQALALGFAMVPEDRKMQGILPNISVRGNITVSMLKKLVSPIGFVMTDKEEQIAQREIAELNIKTPNSDKLIAQLSGGNQQKVILARWLETHPKVLILDEPTKGIDVGAKAEFYRIIAACAQQGMAVIVISSELPEVIGLSDRIIVMREGRISGEVSRADFSEEIILKYAMASVPQNAEQ</sequence>
<evidence type="ECO:0000256" key="2">
    <source>
        <dbReference type="ARBA" id="ARBA00004533"/>
    </source>
</evidence>
<evidence type="ECO:0000256" key="1">
    <source>
        <dbReference type="ARBA" id="ARBA00004202"/>
    </source>
</evidence>
<dbReference type="Pfam" id="PF00005">
    <property type="entry name" value="ABC_tran"/>
    <property type="match status" value="2"/>
</dbReference>
<evidence type="ECO:0000313" key="13">
    <source>
        <dbReference type="EMBL" id="OUP68816.1"/>
    </source>
</evidence>
<evidence type="ECO:0000313" key="12">
    <source>
        <dbReference type="EMBL" id="CUQ08966.1"/>
    </source>
</evidence>
<dbReference type="PROSITE" id="PS00211">
    <property type="entry name" value="ABC_TRANSPORTER_1"/>
    <property type="match status" value="1"/>
</dbReference>
<evidence type="ECO:0000313" key="14">
    <source>
        <dbReference type="EMBL" id="RGE68373.1"/>
    </source>
</evidence>
<dbReference type="CDD" id="cd03216">
    <property type="entry name" value="ABC_Carb_Monos_I"/>
    <property type="match status" value="1"/>
</dbReference>
<dbReference type="SMART" id="SM00382">
    <property type="entry name" value="AAA"/>
    <property type="match status" value="2"/>
</dbReference>
<dbReference type="Proteomes" id="UP000260828">
    <property type="component" value="Unassembled WGS sequence"/>
</dbReference>
<comment type="subcellular location">
    <subcellularLocation>
        <location evidence="2">Cell inner membrane</location>
    </subcellularLocation>
    <subcellularLocation>
        <location evidence="1">Cell membrane</location>
        <topology evidence="1">Peripheral membrane protein</topology>
    </subcellularLocation>
</comment>
<gene>
    <name evidence="12" type="primary">araG_2</name>
    <name evidence="13" type="ORF">B5F11_11890</name>
    <name evidence="14" type="ORF">DXC40_08560</name>
    <name evidence="12" type="ORF">ERS852551_03070</name>
</gene>
<evidence type="ECO:0000259" key="11">
    <source>
        <dbReference type="PROSITE" id="PS50893"/>
    </source>
</evidence>
<dbReference type="GO" id="GO:0005524">
    <property type="term" value="F:ATP binding"/>
    <property type="evidence" value="ECO:0007669"/>
    <property type="project" value="UniProtKB-KW"/>
</dbReference>
<dbReference type="InterPro" id="IPR003439">
    <property type="entry name" value="ABC_transporter-like_ATP-bd"/>
</dbReference>
<feature type="domain" description="ABC transporter" evidence="11">
    <location>
        <begin position="5"/>
        <end position="241"/>
    </location>
</feature>
<keyword evidence="6" id="KW-0677">Repeat</keyword>
<dbReference type="EMBL" id="CZBE01000025">
    <property type="protein sequence ID" value="CUQ08966.1"/>
    <property type="molecule type" value="Genomic_DNA"/>
</dbReference>
<keyword evidence="10" id="KW-0472">Membrane</keyword>
<dbReference type="PANTHER" id="PTHR43790:SF3">
    <property type="entry name" value="D-ALLOSE IMPORT ATP-BINDING PROTEIN ALSA-RELATED"/>
    <property type="match status" value="1"/>
</dbReference>
<evidence type="ECO:0000256" key="5">
    <source>
        <dbReference type="ARBA" id="ARBA00022597"/>
    </source>
</evidence>
<dbReference type="InterPro" id="IPR003593">
    <property type="entry name" value="AAA+_ATPase"/>
</dbReference>
<dbReference type="CDD" id="cd03215">
    <property type="entry name" value="ABC_Carb_Monos_II"/>
    <property type="match status" value="1"/>
</dbReference>
<dbReference type="EMBL" id="NFKP01000014">
    <property type="protein sequence ID" value="OUP68816.1"/>
    <property type="molecule type" value="Genomic_DNA"/>
</dbReference>
<dbReference type="AlphaFoldDB" id="A0A174TIQ9"/>
<keyword evidence="8 12" id="KW-0067">ATP-binding</keyword>
<dbReference type="SUPFAM" id="SSF52540">
    <property type="entry name" value="P-loop containing nucleoside triphosphate hydrolases"/>
    <property type="match status" value="2"/>
</dbReference>
<protein>
    <submittedName>
        <fullName evidence="13 14">ABC transporter</fullName>
    </submittedName>
    <submittedName>
        <fullName evidence="12">Arabinose import ATP-binding protein AraG</fullName>
        <ecNumber evidence="12">3.6.3.17</ecNumber>
    </submittedName>
</protein>
<dbReference type="GO" id="GO:0016887">
    <property type="term" value="F:ATP hydrolysis activity"/>
    <property type="evidence" value="ECO:0007669"/>
    <property type="project" value="InterPro"/>
</dbReference>
<feature type="domain" description="ABC transporter" evidence="11">
    <location>
        <begin position="240"/>
        <end position="497"/>
    </location>
</feature>
<reference evidence="14 17" key="4">
    <citation type="submission" date="2018-08" db="EMBL/GenBank/DDBJ databases">
        <title>A genome reference for cultivated species of the human gut microbiota.</title>
        <authorList>
            <person name="Zou Y."/>
            <person name="Xue W."/>
            <person name="Luo G."/>
        </authorList>
    </citation>
    <scope>NUCLEOTIDE SEQUENCE [LARGE SCALE GENOMIC DNA]</scope>
    <source>
        <strain evidence="14 17">TF05-12AC</strain>
    </source>
</reference>
<keyword evidence="7" id="KW-0547">Nucleotide-binding</keyword>
<dbReference type="InterPro" id="IPR050107">
    <property type="entry name" value="ABC_carbohydrate_import_ATPase"/>
</dbReference>
<dbReference type="FunFam" id="3.40.50.300:FF:000126">
    <property type="entry name" value="Galactose/methyl galactoside import ATP-binding protein MglA"/>
    <property type="match status" value="1"/>
</dbReference>
<dbReference type="GO" id="GO:0005886">
    <property type="term" value="C:plasma membrane"/>
    <property type="evidence" value="ECO:0007669"/>
    <property type="project" value="UniProtKB-SubCell"/>
</dbReference>
<dbReference type="Gene3D" id="3.40.50.300">
    <property type="entry name" value="P-loop containing nucleotide triphosphate hydrolases"/>
    <property type="match status" value="2"/>
</dbReference>
<dbReference type="Proteomes" id="UP000196386">
    <property type="component" value="Unassembled WGS sequence"/>
</dbReference>
<evidence type="ECO:0000256" key="3">
    <source>
        <dbReference type="ARBA" id="ARBA00022448"/>
    </source>
</evidence>
<reference evidence="16" key="2">
    <citation type="submission" date="2017-04" db="EMBL/GenBank/DDBJ databases">
        <title>Function of individual gut microbiota members based on whole genome sequencing of pure cultures obtained from chicken caecum.</title>
        <authorList>
            <person name="Medvecky M."/>
            <person name="Cejkova D."/>
            <person name="Polansky O."/>
            <person name="Karasova D."/>
            <person name="Kubasova T."/>
            <person name="Cizek A."/>
            <person name="Rychlik I."/>
        </authorList>
    </citation>
    <scope>NUCLEOTIDE SEQUENCE [LARGE SCALE GENOMIC DNA]</scope>
    <source>
        <strain evidence="16">An175</strain>
    </source>
</reference>
<evidence type="ECO:0000256" key="8">
    <source>
        <dbReference type="ARBA" id="ARBA00022840"/>
    </source>
</evidence>
<dbReference type="FunFam" id="3.40.50.300:FF:000127">
    <property type="entry name" value="Ribose import ATP-binding protein RbsA"/>
    <property type="match status" value="1"/>
</dbReference>
<evidence type="ECO:0000313" key="15">
    <source>
        <dbReference type="Proteomes" id="UP000095765"/>
    </source>
</evidence>
<dbReference type="Proteomes" id="UP000095765">
    <property type="component" value="Unassembled WGS sequence"/>
</dbReference>
<keyword evidence="12" id="KW-0378">Hydrolase</keyword>
<evidence type="ECO:0000256" key="4">
    <source>
        <dbReference type="ARBA" id="ARBA00022475"/>
    </source>
</evidence>
<dbReference type="InterPro" id="IPR017871">
    <property type="entry name" value="ABC_transporter-like_CS"/>
</dbReference>
<reference evidence="13" key="3">
    <citation type="journal article" date="2018" name="BMC Genomics">
        <title>Whole genome sequencing and function prediction of 133 gut anaerobes isolated from chicken caecum in pure cultures.</title>
        <authorList>
            <person name="Medvecky M."/>
            <person name="Cejkova D."/>
            <person name="Polansky O."/>
            <person name="Karasova D."/>
            <person name="Kubasova T."/>
            <person name="Cizek A."/>
            <person name="Rychlik I."/>
        </authorList>
    </citation>
    <scope>NUCLEOTIDE SEQUENCE</scope>
    <source>
        <strain evidence="13">An175</strain>
    </source>
</reference>
<evidence type="ECO:0000256" key="6">
    <source>
        <dbReference type="ARBA" id="ARBA00022737"/>
    </source>
</evidence>
<evidence type="ECO:0000313" key="17">
    <source>
        <dbReference type="Proteomes" id="UP000260828"/>
    </source>
</evidence>
<dbReference type="GO" id="GO:0015749">
    <property type="term" value="P:monosaccharide transmembrane transport"/>
    <property type="evidence" value="ECO:0007669"/>
    <property type="project" value="UniProtKB-ARBA"/>
</dbReference>